<dbReference type="RefSeq" id="WP_182412587.1">
    <property type="nucleotide sequence ID" value="NZ_CP055153.1"/>
</dbReference>
<dbReference type="InterPro" id="IPR041657">
    <property type="entry name" value="HTH_17"/>
</dbReference>
<name>A0A7L7LBD2_9BACT</name>
<evidence type="ECO:0000313" key="2">
    <source>
        <dbReference type="EMBL" id="QMU30130.1"/>
    </source>
</evidence>
<protein>
    <submittedName>
        <fullName evidence="2">Helix-turn-helix domain-containing protein</fullName>
    </submittedName>
</protein>
<organism evidence="2 3">
    <name type="scientific">Adhaeribacter radiodurans</name>
    <dbReference type="NCBI Taxonomy" id="2745197"/>
    <lineage>
        <taxon>Bacteria</taxon>
        <taxon>Pseudomonadati</taxon>
        <taxon>Bacteroidota</taxon>
        <taxon>Cytophagia</taxon>
        <taxon>Cytophagales</taxon>
        <taxon>Hymenobacteraceae</taxon>
        <taxon>Adhaeribacter</taxon>
    </lineage>
</organism>
<dbReference type="KEGG" id="add:HUW48_19790"/>
<accession>A0A7L7LBD2</accession>
<feature type="domain" description="Helix-turn-helix" evidence="1">
    <location>
        <begin position="49"/>
        <end position="88"/>
    </location>
</feature>
<evidence type="ECO:0000259" key="1">
    <source>
        <dbReference type="Pfam" id="PF12728"/>
    </source>
</evidence>
<reference evidence="2 3" key="1">
    <citation type="submission" date="2020-08" db="EMBL/GenBank/DDBJ databases">
        <title>Adhaeribacter dokdonensis sp. nov., isolated from the rhizosphere of Elymus tsukushiensis, a plant native to the Dokdo Islands, Republic of Korea.</title>
        <authorList>
            <person name="Ghim S.Y."/>
        </authorList>
    </citation>
    <scope>NUCLEOTIDE SEQUENCE [LARGE SCALE GENOMIC DNA]</scope>
    <source>
        <strain evidence="2 3">KUDC8001</strain>
    </source>
</reference>
<dbReference type="Proteomes" id="UP000514509">
    <property type="component" value="Chromosome"/>
</dbReference>
<dbReference type="Pfam" id="PF12728">
    <property type="entry name" value="HTH_17"/>
    <property type="match status" value="1"/>
</dbReference>
<dbReference type="EMBL" id="CP055153">
    <property type="protein sequence ID" value="QMU30130.1"/>
    <property type="molecule type" value="Genomic_DNA"/>
</dbReference>
<keyword evidence="3" id="KW-1185">Reference proteome</keyword>
<evidence type="ECO:0000313" key="3">
    <source>
        <dbReference type="Proteomes" id="UP000514509"/>
    </source>
</evidence>
<gene>
    <name evidence="2" type="ORF">HUW48_19790</name>
</gene>
<dbReference type="AlphaFoldDB" id="A0A7L7LBD2"/>
<proteinExistence type="predicted"/>
<sequence length="113" mass="12884">MELILTTPDELEAVISRAVSKAINKQSPQLPSDRCNKEEAIQFLNEQGYKISESRFYKLTAANELPAKRFGSRLVFSRKELISWIESQLLDNSNKQDTLLSLAKSARAKQKNR</sequence>